<dbReference type="InterPro" id="IPR015942">
    <property type="entry name" value="Asp/Glu/hydantoin_racemase"/>
</dbReference>
<proteinExistence type="inferred from homology"/>
<organism evidence="3 4">
    <name type="scientific">Bacillus timonensis</name>
    <dbReference type="NCBI Taxonomy" id="1033734"/>
    <lineage>
        <taxon>Bacteria</taxon>
        <taxon>Bacillati</taxon>
        <taxon>Bacillota</taxon>
        <taxon>Bacilli</taxon>
        <taxon>Bacillales</taxon>
        <taxon>Bacillaceae</taxon>
        <taxon>Bacillus</taxon>
    </lineage>
</organism>
<accession>A0A4S3PWF7</accession>
<dbReference type="SUPFAM" id="SSF53681">
    <property type="entry name" value="Aspartate/glutamate racemase"/>
    <property type="match status" value="2"/>
</dbReference>
<dbReference type="Proteomes" id="UP000306477">
    <property type="component" value="Unassembled WGS sequence"/>
</dbReference>
<dbReference type="PANTHER" id="PTHR21198">
    <property type="entry name" value="GLUTAMATE RACEMASE"/>
    <property type="match status" value="1"/>
</dbReference>
<dbReference type="Gene3D" id="3.40.50.1860">
    <property type="match status" value="2"/>
</dbReference>
<dbReference type="InterPro" id="IPR001920">
    <property type="entry name" value="Asp/Glu_race"/>
</dbReference>
<dbReference type="InterPro" id="IPR018187">
    <property type="entry name" value="Asp/Glu_racemase_AS_1"/>
</dbReference>
<evidence type="ECO:0000313" key="3">
    <source>
        <dbReference type="EMBL" id="THE13835.1"/>
    </source>
</evidence>
<evidence type="ECO:0000256" key="2">
    <source>
        <dbReference type="ARBA" id="ARBA00023235"/>
    </source>
</evidence>
<evidence type="ECO:0000313" key="4">
    <source>
        <dbReference type="Proteomes" id="UP000306477"/>
    </source>
</evidence>
<reference evidence="3 4" key="1">
    <citation type="journal article" date="2019" name="Indoor Air">
        <title>Impacts of indoor surface finishes on bacterial viability.</title>
        <authorList>
            <person name="Hu J."/>
            <person name="Maamar S.B."/>
            <person name="Glawe A.J."/>
            <person name="Gottel N."/>
            <person name="Gilbert J.A."/>
            <person name="Hartmann E.M."/>
        </authorList>
    </citation>
    <scope>NUCLEOTIDE SEQUENCE [LARGE SCALE GENOMIC DNA]</scope>
    <source>
        <strain evidence="3 4">AF060A6</strain>
    </source>
</reference>
<comment type="caution">
    <text evidence="3">The sequence shown here is derived from an EMBL/GenBank/DDBJ whole genome shotgun (WGS) entry which is preliminary data.</text>
</comment>
<dbReference type="EMBL" id="SLUB01000007">
    <property type="protein sequence ID" value="THE13835.1"/>
    <property type="molecule type" value="Genomic_DNA"/>
</dbReference>
<gene>
    <name evidence="3" type="ORF">E1I69_06410</name>
</gene>
<dbReference type="PROSITE" id="PS00923">
    <property type="entry name" value="ASP_GLU_RACEMASE_1"/>
    <property type="match status" value="1"/>
</dbReference>
<name>A0A4S3PWF7_9BACI</name>
<dbReference type="GO" id="GO:0047661">
    <property type="term" value="F:amino-acid racemase activity"/>
    <property type="evidence" value="ECO:0007669"/>
    <property type="project" value="InterPro"/>
</dbReference>
<dbReference type="AlphaFoldDB" id="A0A4S3PWF7"/>
<protein>
    <submittedName>
        <fullName evidence="3">Aspartate/glutamate racemase family protein</fullName>
    </submittedName>
</protein>
<dbReference type="NCBIfam" id="TIGR00035">
    <property type="entry name" value="asp_race"/>
    <property type="match status" value="1"/>
</dbReference>
<keyword evidence="4" id="KW-1185">Reference proteome</keyword>
<dbReference type="Pfam" id="PF01177">
    <property type="entry name" value="Asp_Glu_race"/>
    <property type="match status" value="1"/>
</dbReference>
<evidence type="ECO:0000256" key="1">
    <source>
        <dbReference type="ARBA" id="ARBA00007847"/>
    </source>
</evidence>
<sequence length="235" mass="26328">MEQKSLGIIGGMGPKATSVFFDKIVNRTDAHKDQDHLNMVILNHASLPDRTHAILTNTGETFLNDVKQDFKLLEAAGVANIAIPCNTSHYFYDELQKMTKIPIINMVEETIKDIHERFGEGTRIGILATNGTIQSGIYADVCKKYNLTLHAPNDSLQEKVMDIIYNNVKSDLDVDSSELEELIMHLVEKEKCKIVILACTELSCIKLNNHAAKYSIDAMNVLVERSILRSGKRLK</sequence>
<dbReference type="OrthoDB" id="9803739at2"/>
<comment type="similarity">
    <text evidence="1">Belongs to the aspartate/glutamate racemases family.</text>
</comment>
<dbReference type="RefSeq" id="WP_136378771.1">
    <property type="nucleotide sequence ID" value="NZ_SLUB01000007.1"/>
</dbReference>
<keyword evidence="2" id="KW-0413">Isomerase</keyword>
<dbReference type="PANTHER" id="PTHR21198:SF7">
    <property type="entry name" value="ASPARTATE-GLUTAMATE RACEMASE FAMILY"/>
    <property type="match status" value="1"/>
</dbReference>
<dbReference type="STRING" id="1033734.GCA_000285535_02679"/>
<dbReference type="InterPro" id="IPR004380">
    <property type="entry name" value="Asp_race"/>
</dbReference>